<feature type="non-terminal residue" evidence="1">
    <location>
        <position position="1"/>
    </location>
</feature>
<comment type="caution">
    <text evidence="1">The sequence shown here is derived from an EMBL/GenBank/DDBJ whole genome shotgun (WGS) entry which is preliminary data.</text>
</comment>
<organism evidence="1 2">
    <name type="scientific">Scutellospora calospora</name>
    <dbReference type="NCBI Taxonomy" id="85575"/>
    <lineage>
        <taxon>Eukaryota</taxon>
        <taxon>Fungi</taxon>
        <taxon>Fungi incertae sedis</taxon>
        <taxon>Mucoromycota</taxon>
        <taxon>Glomeromycotina</taxon>
        <taxon>Glomeromycetes</taxon>
        <taxon>Diversisporales</taxon>
        <taxon>Gigasporaceae</taxon>
        <taxon>Scutellospora</taxon>
    </lineage>
</organism>
<evidence type="ECO:0000313" key="2">
    <source>
        <dbReference type="Proteomes" id="UP000789860"/>
    </source>
</evidence>
<sequence length="128" mass="15159">NNSSDLIDNSGGEYRGTYQKNTAKVKNPQRSTFKQEKNNLKQELRDKVKELEQSGLDKNEKQEKINKLLTEHSEELEKLDQEIEAERADYRHLRDKLIERLCRPCQICPEKEQTKNHLKQKITYLFGL</sequence>
<accession>A0ACA9P8G5</accession>
<dbReference type="Proteomes" id="UP000789860">
    <property type="component" value="Unassembled WGS sequence"/>
</dbReference>
<proteinExistence type="predicted"/>
<protein>
    <submittedName>
        <fullName evidence="1">724_t:CDS:1</fullName>
    </submittedName>
</protein>
<dbReference type="EMBL" id="CAJVPM010036211">
    <property type="protein sequence ID" value="CAG8692141.1"/>
    <property type="molecule type" value="Genomic_DNA"/>
</dbReference>
<reference evidence="1" key="1">
    <citation type="submission" date="2021-06" db="EMBL/GenBank/DDBJ databases">
        <authorList>
            <person name="Kallberg Y."/>
            <person name="Tangrot J."/>
            <person name="Rosling A."/>
        </authorList>
    </citation>
    <scope>NUCLEOTIDE SEQUENCE</scope>
    <source>
        <strain evidence="1">AU212A</strain>
    </source>
</reference>
<feature type="non-terminal residue" evidence="1">
    <location>
        <position position="128"/>
    </location>
</feature>
<evidence type="ECO:0000313" key="1">
    <source>
        <dbReference type="EMBL" id="CAG8692141.1"/>
    </source>
</evidence>
<keyword evidence="2" id="KW-1185">Reference proteome</keyword>
<name>A0ACA9P8G5_9GLOM</name>
<gene>
    <name evidence="1" type="ORF">SCALOS_LOCUS10175</name>
</gene>